<dbReference type="RefSeq" id="WP_103466374.1">
    <property type="nucleotide sequence ID" value="NZ_PPXC01000011.1"/>
</dbReference>
<dbReference type="InterPro" id="IPR003749">
    <property type="entry name" value="ThiS/MoaD-like"/>
</dbReference>
<dbReference type="Gene3D" id="3.10.20.30">
    <property type="match status" value="1"/>
</dbReference>
<dbReference type="EMBL" id="PPXC01000011">
    <property type="protein sequence ID" value="POH72727.1"/>
    <property type="molecule type" value="Genomic_DNA"/>
</dbReference>
<dbReference type="Proteomes" id="UP000237061">
    <property type="component" value="Unassembled WGS sequence"/>
</dbReference>
<sequence>MNVRFFAAAAAATGVEEQGVDLAALAGTEPFTLADLSELLVASFPVSASGHTPPLSELLTRCSYLLNEVAARDLSVALQPGDVVDVLPPFAGG</sequence>
<name>A0A2S3ZV52_ARTGL</name>
<proteinExistence type="predicted"/>
<dbReference type="InterPro" id="IPR012675">
    <property type="entry name" value="Beta-grasp_dom_sf"/>
</dbReference>
<dbReference type="InterPro" id="IPR016155">
    <property type="entry name" value="Mopterin_synth/thiamin_S_b"/>
</dbReference>
<dbReference type="SUPFAM" id="SSF54285">
    <property type="entry name" value="MoaD/ThiS"/>
    <property type="match status" value="1"/>
</dbReference>
<dbReference type="AlphaFoldDB" id="A0A2S3ZV52"/>
<organism evidence="1 2">
    <name type="scientific">Arthrobacter glacialis</name>
    <dbReference type="NCBI Taxonomy" id="1664"/>
    <lineage>
        <taxon>Bacteria</taxon>
        <taxon>Bacillati</taxon>
        <taxon>Actinomycetota</taxon>
        <taxon>Actinomycetes</taxon>
        <taxon>Micrococcales</taxon>
        <taxon>Micrococcaceae</taxon>
        <taxon>Arthrobacter</taxon>
    </lineage>
</organism>
<accession>A0A2S3ZV52</accession>
<protein>
    <submittedName>
        <fullName evidence="1">Molybdopterin synthase sulfur carrier subunit</fullName>
    </submittedName>
</protein>
<reference evidence="1 2" key="1">
    <citation type="submission" date="2018-01" db="EMBL/GenBank/DDBJ databases">
        <title>Arthrobacter sp. nov., from glaciers in China.</title>
        <authorList>
            <person name="Liu Q."/>
            <person name="Xin Y.-H."/>
        </authorList>
    </citation>
    <scope>NUCLEOTIDE SEQUENCE [LARGE SCALE GENOMIC DNA]</scope>
    <source>
        <strain evidence="1 2">HLT2-12-2</strain>
    </source>
</reference>
<comment type="caution">
    <text evidence="1">The sequence shown here is derived from an EMBL/GenBank/DDBJ whole genome shotgun (WGS) entry which is preliminary data.</text>
</comment>
<evidence type="ECO:0000313" key="1">
    <source>
        <dbReference type="EMBL" id="POH72727.1"/>
    </source>
</evidence>
<keyword evidence="2" id="KW-1185">Reference proteome</keyword>
<dbReference type="Pfam" id="PF02597">
    <property type="entry name" value="ThiS"/>
    <property type="match status" value="1"/>
</dbReference>
<evidence type="ECO:0000313" key="2">
    <source>
        <dbReference type="Proteomes" id="UP000237061"/>
    </source>
</evidence>
<dbReference type="CDD" id="cd17040">
    <property type="entry name" value="Ubl_MoaD_like"/>
    <property type="match status" value="1"/>
</dbReference>
<gene>
    <name evidence="1" type="ORF">CVS27_14010</name>
</gene>